<evidence type="ECO:0000313" key="6">
    <source>
        <dbReference type="EMBL" id="AAW47121.1"/>
    </source>
</evidence>
<accession>Q5K772</accession>
<dbReference type="eggNOG" id="KOG1463">
    <property type="taxonomic scope" value="Eukaryota"/>
</dbReference>
<dbReference type="RefSeq" id="XP_568638.1">
    <property type="nucleotide sequence ID" value="XM_568638.1"/>
</dbReference>
<keyword evidence="2" id="KW-0647">Proteasome</keyword>
<evidence type="ECO:0000256" key="4">
    <source>
        <dbReference type="ARBA" id="ARBA00069091"/>
    </source>
</evidence>
<sequence length="423" mass="47852">MSVDTPTSEKLDQAASVFDKDPTTAERLYKEILQDDSQPGNEDLLRDKEVALIKLGTLYRDSSMLDKLSQLITDSRTFMSHIAKAKTTKLVRTLLDLFPQDSKDMQMKVIQENIDWARTEKRVFLRQSLEIKLINVLLDAEKYQEALTITQTLLKELKKFDDKIILTEVYLLESRAAHHMHNHALAKTALTSARTTANSVYCPPTLQAQLDLQSGVIMAEDKDYKTAYSYFFEAFEGFCQSAERDNRALSALKYMLLCKIMIGSPNDVFSLLSLKSAAPYIGKDVDAMKAIATALEERSLDLFKTALQNYSDQLQKDEIIRSHLSYLYDTLLEQNLIRVIEPYSAVELSWIASEVGQSLQVIEDKLSQMILDQKFCGILNERMGTLEVHDDYSNEGICSMALGTLKHISDVVNGLNDKAAQMV</sequence>
<dbReference type="Proteomes" id="UP000002149">
    <property type="component" value="Chromosome 14"/>
</dbReference>
<dbReference type="GO" id="GO:0043161">
    <property type="term" value="P:proteasome-mediated ubiquitin-dependent protein catabolic process"/>
    <property type="evidence" value="ECO:0007669"/>
    <property type="project" value="EnsemblFungi"/>
</dbReference>
<evidence type="ECO:0000256" key="1">
    <source>
        <dbReference type="ARBA" id="ARBA00007454"/>
    </source>
</evidence>
<dbReference type="SMART" id="SM00088">
    <property type="entry name" value="PINT"/>
    <property type="match status" value="1"/>
</dbReference>
<comment type="similarity">
    <text evidence="1">Belongs to the proteasome subunit S9 family.</text>
</comment>
<dbReference type="InterPro" id="IPR050871">
    <property type="entry name" value="26S_Proteasome/COP9_Components"/>
</dbReference>
<dbReference type="PANTHER" id="PTHR10678">
    <property type="entry name" value="26S PROTEASOME NON-ATPASE REGULATORY SUBUNIT 11/COP9 SIGNALOSOME COMPLEX SUBUNIT 2"/>
    <property type="match status" value="1"/>
</dbReference>
<dbReference type="AlphaFoldDB" id="Q5K772"/>
<dbReference type="SUPFAM" id="SSF46785">
    <property type="entry name" value="Winged helix' DNA-binding domain"/>
    <property type="match status" value="1"/>
</dbReference>
<evidence type="ECO:0000259" key="5">
    <source>
        <dbReference type="PROSITE" id="PS50250"/>
    </source>
</evidence>
<dbReference type="PaxDb" id="214684-Q5K772"/>
<name>Q5K772_CRYD1</name>
<proteinExistence type="inferred from homology"/>
<evidence type="ECO:0000256" key="3">
    <source>
        <dbReference type="ARBA" id="ARBA00056935"/>
    </source>
</evidence>
<dbReference type="OrthoDB" id="1418352at2759"/>
<dbReference type="SMART" id="SM00753">
    <property type="entry name" value="PAM"/>
    <property type="match status" value="1"/>
</dbReference>
<dbReference type="Pfam" id="PF01399">
    <property type="entry name" value="PCI"/>
    <property type="match status" value="1"/>
</dbReference>
<dbReference type="PROSITE" id="PS50250">
    <property type="entry name" value="PCI"/>
    <property type="match status" value="1"/>
</dbReference>
<dbReference type="HOGENOM" id="CLU_029573_2_1_1"/>
<dbReference type="FunFam" id="1.25.40.570:FF:000019">
    <property type="entry name" value="Proteasome regulatory non-ATPase subunit 6"/>
    <property type="match status" value="1"/>
</dbReference>
<dbReference type="Gene3D" id="1.25.40.570">
    <property type="match status" value="1"/>
</dbReference>
<dbReference type="Pfam" id="PF18055">
    <property type="entry name" value="RPN6_N"/>
    <property type="match status" value="1"/>
</dbReference>
<dbReference type="VEuPathDB" id="FungiDB:CNN00870"/>
<dbReference type="STRING" id="214684.Q5K772"/>
<dbReference type="InterPro" id="IPR040773">
    <property type="entry name" value="Rpn6_N"/>
</dbReference>
<gene>
    <name evidence="6" type="ordered locus">CNN00870</name>
</gene>
<dbReference type="InterPro" id="IPR000717">
    <property type="entry name" value="PCI_dom"/>
</dbReference>
<dbReference type="FunCoup" id="Q5K772">
    <property type="interactions" value="574"/>
</dbReference>
<dbReference type="GeneID" id="3255467"/>
<dbReference type="SUPFAM" id="SSF48452">
    <property type="entry name" value="TPR-like"/>
    <property type="match status" value="1"/>
</dbReference>
<reference evidence="6 7" key="1">
    <citation type="journal article" date="2005" name="Science">
        <title>The genome of the basidiomycetous yeast and human pathogen Cryptococcus neoformans.</title>
        <authorList>
            <person name="Loftus B.J."/>
            <person name="Fung E."/>
            <person name="Roncaglia P."/>
            <person name="Rowley D."/>
            <person name="Amedeo P."/>
            <person name="Bruno D."/>
            <person name="Vamathevan J."/>
            <person name="Miranda M."/>
            <person name="Anderson I.J."/>
            <person name="Fraser J.A."/>
            <person name="Allen J.E."/>
            <person name="Bosdet I.E."/>
            <person name="Brent M.R."/>
            <person name="Chiu R."/>
            <person name="Doering T.L."/>
            <person name="Donlin M.J."/>
            <person name="D'Souza C.A."/>
            <person name="Fox D.S."/>
            <person name="Grinberg V."/>
            <person name="Fu J."/>
            <person name="Fukushima M."/>
            <person name="Haas B.J."/>
            <person name="Huang J.C."/>
            <person name="Janbon G."/>
            <person name="Jones S.J."/>
            <person name="Koo H.L."/>
            <person name="Krzywinski M.I."/>
            <person name="Kwon-Chung J.K."/>
            <person name="Lengeler K.B."/>
            <person name="Maiti R."/>
            <person name="Marra M.A."/>
            <person name="Marra R.E."/>
            <person name="Mathewson C.A."/>
            <person name="Mitchell T.G."/>
            <person name="Pertea M."/>
            <person name="Riggs F.R."/>
            <person name="Salzberg S.L."/>
            <person name="Schein J.E."/>
            <person name="Shvartsbeyn A."/>
            <person name="Shin H."/>
            <person name="Shumway M."/>
            <person name="Specht C.A."/>
            <person name="Suh B.B."/>
            <person name="Tenney A."/>
            <person name="Utterback T.R."/>
            <person name="Wickes B.L."/>
            <person name="Wortman J.R."/>
            <person name="Wye N.H."/>
            <person name="Kronstad J.W."/>
            <person name="Lodge J.K."/>
            <person name="Heitman J."/>
            <person name="Davis R.W."/>
            <person name="Fraser C.M."/>
            <person name="Hyman R.W."/>
        </authorList>
    </citation>
    <scope>NUCLEOTIDE SEQUENCE [LARGE SCALE GENOMIC DNA]</scope>
    <source>
        <strain evidence="7">JEC21 / ATCC MYA-565</strain>
    </source>
</reference>
<dbReference type="GO" id="GO:0043248">
    <property type="term" value="P:proteasome assembly"/>
    <property type="evidence" value="ECO:0007669"/>
    <property type="project" value="EnsemblFungi"/>
</dbReference>
<dbReference type="GO" id="GO:0034515">
    <property type="term" value="C:proteasome storage granule"/>
    <property type="evidence" value="ECO:0007669"/>
    <property type="project" value="EnsemblFungi"/>
</dbReference>
<dbReference type="GO" id="GO:0006511">
    <property type="term" value="P:ubiquitin-dependent protein catabolic process"/>
    <property type="evidence" value="ECO:0000318"/>
    <property type="project" value="GO_Central"/>
</dbReference>
<dbReference type="GO" id="GO:0008541">
    <property type="term" value="C:proteasome regulatory particle, lid subcomplex"/>
    <property type="evidence" value="ECO:0000318"/>
    <property type="project" value="GO_Central"/>
</dbReference>
<keyword evidence="7" id="KW-1185">Reference proteome</keyword>
<feature type="domain" description="PCI" evidence="5">
    <location>
        <begin position="223"/>
        <end position="393"/>
    </location>
</feature>
<dbReference type="InterPro" id="IPR011990">
    <property type="entry name" value="TPR-like_helical_dom_sf"/>
</dbReference>
<evidence type="ECO:0000256" key="2">
    <source>
        <dbReference type="ARBA" id="ARBA00022942"/>
    </source>
</evidence>
<dbReference type="KEGG" id="cne:CNN00870"/>
<dbReference type="GO" id="GO:0005198">
    <property type="term" value="F:structural molecule activity"/>
    <property type="evidence" value="ECO:0000318"/>
    <property type="project" value="GO_Central"/>
</dbReference>
<dbReference type="EMBL" id="AE017356">
    <property type="protein sequence ID" value="AAW47121.1"/>
    <property type="molecule type" value="Genomic_DNA"/>
</dbReference>
<comment type="function">
    <text evidence="3">Component of the lid subcomplex of the 26S proteasome, a multiprotein complex involved in the ATP-dependent degradation of ubiquitinated proteins. In the complex, rpn-6.2 is required for proteasome assembly.</text>
</comment>
<evidence type="ECO:0000313" key="7">
    <source>
        <dbReference type="Proteomes" id="UP000002149"/>
    </source>
</evidence>
<dbReference type="OMA" id="ESKIYHA"/>
<protein>
    <recommendedName>
        <fullName evidence="4">Probable 26S proteasome regulatory subunit rpn-6.2</fullName>
    </recommendedName>
</protein>
<organism evidence="6 7">
    <name type="scientific">Cryptococcus deneoformans (strain JEC21 / ATCC MYA-565)</name>
    <name type="common">Cryptococcus neoformans var. neoformans serotype D</name>
    <dbReference type="NCBI Taxonomy" id="214684"/>
    <lineage>
        <taxon>Eukaryota</taxon>
        <taxon>Fungi</taxon>
        <taxon>Dikarya</taxon>
        <taxon>Basidiomycota</taxon>
        <taxon>Agaricomycotina</taxon>
        <taxon>Tremellomycetes</taxon>
        <taxon>Tremellales</taxon>
        <taxon>Cryptococcaceae</taxon>
        <taxon>Cryptococcus</taxon>
        <taxon>Cryptococcus neoformans species complex</taxon>
    </lineage>
</organism>
<dbReference type="InParanoid" id="Q5K772"/>
<dbReference type="InterPro" id="IPR036390">
    <property type="entry name" value="WH_DNA-bd_sf"/>
</dbReference>